<dbReference type="Proteomes" id="UP000322530">
    <property type="component" value="Unassembled WGS sequence"/>
</dbReference>
<keyword evidence="2" id="KW-1185">Reference proteome</keyword>
<gene>
    <name evidence="1" type="ORF">KDI_31980</name>
</gene>
<reference evidence="1 2" key="1">
    <citation type="submission" date="2019-01" db="EMBL/GenBank/DDBJ databases">
        <title>Draft genome sequence of Dictyobacter sp. Uno17.</title>
        <authorList>
            <person name="Wang C.M."/>
            <person name="Zheng Y."/>
            <person name="Sakai Y."/>
            <person name="Abe K."/>
            <person name="Yokota A."/>
            <person name="Yabe S."/>
        </authorList>
    </citation>
    <scope>NUCLEOTIDE SEQUENCE [LARGE SCALE GENOMIC DNA]</scope>
    <source>
        <strain evidence="1 2">Uno17</strain>
    </source>
</reference>
<comment type="caution">
    <text evidence="1">The sequence shown here is derived from an EMBL/GenBank/DDBJ whole genome shotgun (WGS) entry which is preliminary data.</text>
</comment>
<dbReference type="AlphaFoldDB" id="A0A5A5TFE7"/>
<proteinExistence type="predicted"/>
<evidence type="ECO:0000313" key="1">
    <source>
        <dbReference type="EMBL" id="GCF09634.1"/>
    </source>
</evidence>
<accession>A0A5A5TFE7</accession>
<sequence>MIFVILVIPLKLGAISSFLIEQKNYGKGLFLADYFSGTGVWRSGLAERRSRAEN</sequence>
<protein>
    <submittedName>
        <fullName evidence="1">Uncharacterized protein</fullName>
    </submittedName>
</protein>
<dbReference type="EMBL" id="BIXY01000048">
    <property type="protein sequence ID" value="GCF09634.1"/>
    <property type="molecule type" value="Genomic_DNA"/>
</dbReference>
<evidence type="ECO:0000313" key="2">
    <source>
        <dbReference type="Proteomes" id="UP000322530"/>
    </source>
</evidence>
<organism evidence="1 2">
    <name type="scientific">Dictyobacter arantiisoli</name>
    <dbReference type="NCBI Taxonomy" id="2014874"/>
    <lineage>
        <taxon>Bacteria</taxon>
        <taxon>Bacillati</taxon>
        <taxon>Chloroflexota</taxon>
        <taxon>Ktedonobacteria</taxon>
        <taxon>Ktedonobacterales</taxon>
        <taxon>Dictyobacteraceae</taxon>
        <taxon>Dictyobacter</taxon>
    </lineage>
</organism>
<name>A0A5A5TFE7_9CHLR</name>